<sequence>MESAQVTQEVEEEPVMEVVEHQMIQETVAEEIPHENQLQDVMYMEQVPQTSSQEVQHVIEQVSQANQIQEVQEVQQVSPQFVQHIVQQMPPGTVQQVVKMPSHVVAQGQTVSQLSGQPVQIDTYKVQQVQINQRTVEQLVKVDPQATIDEMALKTMGVDRKTPQRPIEPCMVCGDNASGRHYGAISCEGCKGFFKRSIRKTLCYTCRGNKDCPINKHHRNRCQYCRLQKCLLVGMKSELVQCERTPLKARGEKSPGNCAASTEKIYIRKDIRSPLAATPTFITTTDRSPTYPMQKTKLFEEGLLLNVQTPTVVSQASTDTTTDLSTLASVVTSLANMNKAGEAGQAGDGQMMVSNGETSAQQGLSQLNQTPNQISKAFDTLAKALAPGGEGGDGNSALEISSLSEQTNGGNNQSGSHEQQFIKLEGNMLNESHMQFKLTTPSPMPQFLNVHYICESASRLLFLSMHWARNIQAFQLLGPESNVTMVQKCWSELFTLGLAQCSQTMALSTILTAIVNHLQTSLQQGTAANLCAVPLEQDKLSADRVKAVMEHIWKLQEFVSVTTKLQVDASEFAYLKAAVLFSPDHPGLVNPRQIEKFQDKAISELREYEAKTYPSDPDRYGKLLLRLPALRLLNPGIMEELFFAGLIGNVQIDSIIPYILRMETTDYNAQITIATSSGQ</sequence>
<dbReference type="InterPro" id="IPR013088">
    <property type="entry name" value="Znf_NHR/GATA"/>
</dbReference>
<dbReference type="PANTHER" id="PTHR24083">
    <property type="entry name" value="NUCLEAR HORMONE RECEPTOR"/>
    <property type="match status" value="1"/>
</dbReference>
<dbReference type="InterPro" id="IPR000536">
    <property type="entry name" value="Nucl_hrmn_rcpt_lig-bd"/>
</dbReference>
<organism evidence="15 17">
    <name type="scientific">Acanthaster planci</name>
    <name type="common">Crown-of-thorns starfish</name>
    <dbReference type="NCBI Taxonomy" id="133434"/>
    <lineage>
        <taxon>Eukaryota</taxon>
        <taxon>Metazoa</taxon>
        <taxon>Echinodermata</taxon>
        <taxon>Eleutherozoa</taxon>
        <taxon>Asterozoa</taxon>
        <taxon>Asteroidea</taxon>
        <taxon>Valvatacea</taxon>
        <taxon>Valvatida</taxon>
        <taxon>Acanthasteridae</taxon>
        <taxon>Acanthaster</taxon>
    </lineage>
</organism>
<keyword evidence="7 11" id="KW-0238">DNA-binding</keyword>
<dbReference type="PROSITE" id="PS00031">
    <property type="entry name" value="NUCLEAR_REC_DBD_1"/>
    <property type="match status" value="1"/>
</dbReference>
<comment type="similarity">
    <text evidence="2">Belongs to the nuclear hormone receptor family. NR2 subfamily.</text>
</comment>
<dbReference type="Gene3D" id="3.30.50.10">
    <property type="entry name" value="Erythroid Transcription Factor GATA-1, subunit A"/>
    <property type="match status" value="1"/>
</dbReference>
<dbReference type="InterPro" id="IPR035500">
    <property type="entry name" value="NHR-like_dom_sf"/>
</dbReference>
<evidence type="ECO:0000256" key="6">
    <source>
        <dbReference type="ARBA" id="ARBA00023015"/>
    </source>
</evidence>
<feature type="region of interest" description="Disordered" evidence="12">
    <location>
        <begin position="341"/>
        <end position="364"/>
    </location>
</feature>
<dbReference type="Proteomes" id="UP000694845">
    <property type="component" value="Unplaced"/>
</dbReference>
<proteinExistence type="inferred from homology"/>
<evidence type="ECO:0000259" key="14">
    <source>
        <dbReference type="PROSITE" id="PS51843"/>
    </source>
</evidence>
<dbReference type="CDD" id="cd06952">
    <property type="entry name" value="NR_LBD_TR2_like"/>
    <property type="match status" value="1"/>
</dbReference>
<dbReference type="Gene3D" id="1.10.565.10">
    <property type="entry name" value="Retinoid X Receptor"/>
    <property type="match status" value="1"/>
</dbReference>
<dbReference type="PROSITE" id="PS51030">
    <property type="entry name" value="NUCLEAR_REC_DBD_2"/>
    <property type="match status" value="1"/>
</dbReference>
<reference evidence="16 17" key="1">
    <citation type="submission" date="2025-04" db="UniProtKB">
        <authorList>
            <consortium name="RefSeq"/>
        </authorList>
    </citation>
    <scope>IDENTIFICATION</scope>
</reference>
<dbReference type="RefSeq" id="XP_022110029.1">
    <property type="nucleotide sequence ID" value="XM_022254337.1"/>
</dbReference>
<dbReference type="SMART" id="SM00399">
    <property type="entry name" value="ZnF_C4"/>
    <property type="match status" value="1"/>
</dbReference>
<keyword evidence="4 11" id="KW-0863">Zinc-finger</keyword>
<dbReference type="SUPFAM" id="SSF57716">
    <property type="entry name" value="Glucocorticoid receptor-like (DNA-binding domain)"/>
    <property type="match status" value="1"/>
</dbReference>
<keyword evidence="15" id="KW-1185">Reference proteome</keyword>
<feature type="domain" description="NR LBD" evidence="14">
    <location>
        <begin position="413"/>
        <end position="663"/>
    </location>
</feature>
<evidence type="ECO:0000256" key="1">
    <source>
        <dbReference type="ARBA" id="ARBA00004123"/>
    </source>
</evidence>
<dbReference type="GO" id="GO:0043565">
    <property type="term" value="F:sequence-specific DNA binding"/>
    <property type="evidence" value="ECO:0007669"/>
    <property type="project" value="InterPro"/>
</dbReference>
<keyword evidence="5 11" id="KW-0862">Zinc</keyword>
<dbReference type="SUPFAM" id="SSF48508">
    <property type="entry name" value="Nuclear receptor ligand-binding domain"/>
    <property type="match status" value="1"/>
</dbReference>
<dbReference type="GO" id="GO:0008270">
    <property type="term" value="F:zinc ion binding"/>
    <property type="evidence" value="ECO:0007669"/>
    <property type="project" value="UniProtKB-KW"/>
</dbReference>
<evidence type="ECO:0000313" key="15">
    <source>
        <dbReference type="Proteomes" id="UP000694845"/>
    </source>
</evidence>
<evidence type="ECO:0000256" key="11">
    <source>
        <dbReference type="RuleBase" id="RU004334"/>
    </source>
</evidence>
<dbReference type="InterPro" id="IPR050274">
    <property type="entry name" value="Nuclear_hormone_rcpt_NR2"/>
</dbReference>
<evidence type="ECO:0000256" key="3">
    <source>
        <dbReference type="ARBA" id="ARBA00022723"/>
    </source>
</evidence>
<feature type="compositionally biased region" description="Polar residues" evidence="12">
    <location>
        <begin position="352"/>
        <end position="364"/>
    </location>
</feature>
<evidence type="ECO:0000256" key="12">
    <source>
        <dbReference type="SAM" id="MobiDB-lite"/>
    </source>
</evidence>
<keyword evidence="3 11" id="KW-0479">Metal-binding</keyword>
<evidence type="ECO:0000256" key="4">
    <source>
        <dbReference type="ARBA" id="ARBA00022771"/>
    </source>
</evidence>
<comment type="subcellular location">
    <subcellularLocation>
        <location evidence="1 11">Nucleus</location>
    </subcellularLocation>
</comment>
<keyword evidence="8 11" id="KW-0804">Transcription</keyword>
<dbReference type="SMART" id="SM00430">
    <property type="entry name" value="HOLI"/>
    <property type="match status" value="1"/>
</dbReference>
<accession>A0A8B7ZZ75</accession>
<gene>
    <name evidence="16 17" type="primary">LOC110989750</name>
</gene>
<dbReference type="InterPro" id="IPR048246">
    <property type="entry name" value="NR2C1/2-like_LBD"/>
</dbReference>
<evidence type="ECO:0000256" key="5">
    <source>
        <dbReference type="ARBA" id="ARBA00022833"/>
    </source>
</evidence>
<dbReference type="PROSITE" id="PS51843">
    <property type="entry name" value="NR_LBD"/>
    <property type="match status" value="1"/>
</dbReference>
<keyword evidence="10 11" id="KW-0539">Nucleus</keyword>
<dbReference type="InterPro" id="IPR001723">
    <property type="entry name" value="Nuclear_hrmn_rcpt"/>
</dbReference>
<evidence type="ECO:0000256" key="2">
    <source>
        <dbReference type="ARBA" id="ARBA00006421"/>
    </source>
</evidence>
<dbReference type="InterPro" id="IPR001628">
    <property type="entry name" value="Znf_hrmn_rcpt"/>
</dbReference>
<dbReference type="Pfam" id="PF00104">
    <property type="entry name" value="Hormone_recep"/>
    <property type="match status" value="1"/>
</dbReference>
<name>A0A8B7ZZ75_ACAPL</name>
<dbReference type="GO" id="GO:0005634">
    <property type="term" value="C:nucleus"/>
    <property type="evidence" value="ECO:0007669"/>
    <property type="project" value="UniProtKB-SubCell"/>
</dbReference>
<evidence type="ECO:0000256" key="7">
    <source>
        <dbReference type="ARBA" id="ARBA00023125"/>
    </source>
</evidence>
<evidence type="ECO:0000313" key="17">
    <source>
        <dbReference type="RefSeq" id="XP_022110030.1"/>
    </source>
</evidence>
<evidence type="ECO:0000256" key="9">
    <source>
        <dbReference type="ARBA" id="ARBA00023170"/>
    </source>
</evidence>
<evidence type="ECO:0000256" key="10">
    <source>
        <dbReference type="ARBA" id="ARBA00023242"/>
    </source>
</evidence>
<evidence type="ECO:0000259" key="13">
    <source>
        <dbReference type="PROSITE" id="PS51030"/>
    </source>
</evidence>
<protein>
    <submittedName>
        <fullName evidence="16 17">Orphan steroid hormone receptor 2-like isoform X1</fullName>
    </submittedName>
</protein>
<dbReference type="KEGG" id="aplc:110989750"/>
<evidence type="ECO:0000313" key="16">
    <source>
        <dbReference type="RefSeq" id="XP_022110029.1"/>
    </source>
</evidence>
<feature type="domain" description="Nuclear receptor" evidence="13">
    <location>
        <begin position="167"/>
        <end position="242"/>
    </location>
</feature>
<keyword evidence="9 11" id="KW-0675">Receptor</keyword>
<keyword evidence="6 11" id="KW-0805">Transcription regulation</keyword>
<dbReference type="PRINTS" id="PR00047">
    <property type="entry name" value="STROIDFINGER"/>
</dbReference>
<dbReference type="FunFam" id="3.30.50.10:FF:000015">
    <property type="entry name" value="Nuclear receptor subfamily 2, group C, member 1"/>
    <property type="match status" value="1"/>
</dbReference>
<dbReference type="GeneID" id="110989750"/>
<dbReference type="Pfam" id="PF00105">
    <property type="entry name" value="zf-C4"/>
    <property type="match status" value="1"/>
</dbReference>
<dbReference type="GO" id="GO:0003700">
    <property type="term" value="F:DNA-binding transcription factor activity"/>
    <property type="evidence" value="ECO:0007669"/>
    <property type="project" value="InterPro"/>
</dbReference>
<dbReference type="OrthoDB" id="10024684at2759"/>
<dbReference type="FunFam" id="1.10.565.10:FF:000012">
    <property type="entry name" value="Nuclear receptor subfamily 2 group C member 1"/>
    <property type="match status" value="1"/>
</dbReference>
<dbReference type="RefSeq" id="XP_022110030.1">
    <property type="nucleotide sequence ID" value="XM_022254338.1"/>
</dbReference>
<dbReference type="PRINTS" id="PR00398">
    <property type="entry name" value="STRDHORMONER"/>
</dbReference>
<dbReference type="AlphaFoldDB" id="A0A8B7ZZ75"/>
<evidence type="ECO:0000256" key="8">
    <source>
        <dbReference type="ARBA" id="ARBA00023163"/>
    </source>
</evidence>